<dbReference type="InterPro" id="IPR007438">
    <property type="entry name" value="DUF488"/>
</dbReference>
<dbReference type="Proteomes" id="UP000004047">
    <property type="component" value="Unassembled WGS sequence"/>
</dbReference>
<proteinExistence type="predicted"/>
<dbReference type="EMBL" id="CAIQ01000337">
    <property type="protein sequence ID" value="CCI38325.1"/>
    <property type="molecule type" value="Genomic_DNA"/>
</dbReference>
<dbReference type="Pfam" id="PF04343">
    <property type="entry name" value="DUF488"/>
    <property type="match status" value="1"/>
</dbReference>
<dbReference type="HOGENOM" id="CLU_077467_1_0_3"/>
<organism evidence="1 2">
    <name type="scientific">Microcystis aeruginosa PCC 9701</name>
    <dbReference type="NCBI Taxonomy" id="721123"/>
    <lineage>
        <taxon>Bacteria</taxon>
        <taxon>Bacillati</taxon>
        <taxon>Cyanobacteriota</taxon>
        <taxon>Cyanophyceae</taxon>
        <taxon>Oscillatoriophycideae</taxon>
        <taxon>Chroococcales</taxon>
        <taxon>Microcystaceae</taxon>
        <taxon>Microcystis</taxon>
    </lineage>
</organism>
<reference evidence="1 2" key="1">
    <citation type="submission" date="2012-04" db="EMBL/GenBank/DDBJ databases">
        <authorList>
            <person name="Genoscope - CEA"/>
        </authorList>
    </citation>
    <scope>NUCLEOTIDE SEQUENCE [LARGE SCALE GENOMIC DNA]</scope>
    <source>
        <strain evidence="1 2">9701</strain>
    </source>
</reference>
<dbReference type="AlphaFoldDB" id="I4IVK1"/>
<sequence>MMQLFTIGHSNHEIASFMLLLKKHNITALADVRSHPYSRFLKHFNQSILSNALKSEGIYYVFLGKELGARPSSEECYVNGKALYEKIAKTSAFNHGIERILQGVKKHRIALMCAEKDPIECHRAILVCQHLRHCDLDIYHILKNGDLESHDHLEERMLFKHSLTDFSASNQKEIQLSLFVEPNSNLLTKAECLEKAYKLQGDAIAYIETSGNYDEQDNQSLYNRLYSKDCTEVL</sequence>
<gene>
    <name evidence="1" type="ORF">MICAK_4010011</name>
</gene>
<protein>
    <recommendedName>
        <fullName evidence="3">DUF488 domain-containing protein</fullName>
    </recommendedName>
</protein>
<name>I4IVK1_MICAE</name>
<accession>I4IVK1</accession>
<evidence type="ECO:0000313" key="1">
    <source>
        <dbReference type="EMBL" id="CCI38325.1"/>
    </source>
</evidence>
<evidence type="ECO:0000313" key="2">
    <source>
        <dbReference type="Proteomes" id="UP000004047"/>
    </source>
</evidence>
<dbReference type="PANTHER" id="PTHR39337:SF1">
    <property type="entry name" value="BLR5642 PROTEIN"/>
    <property type="match status" value="1"/>
</dbReference>
<evidence type="ECO:0008006" key="3">
    <source>
        <dbReference type="Google" id="ProtNLM"/>
    </source>
</evidence>
<dbReference type="PANTHER" id="PTHR39337">
    <property type="entry name" value="BLR5642 PROTEIN"/>
    <property type="match status" value="1"/>
</dbReference>
<comment type="caution">
    <text evidence="1">The sequence shown here is derived from an EMBL/GenBank/DDBJ whole genome shotgun (WGS) entry which is preliminary data.</text>
</comment>